<sequence length="387" mass="43260">MKRATEQNNLNVPLHIITGQYPPASGGLADYTQRLAFGVSESGGDAIVWCCNASVSETPAGKSLRVCRPAASFGFCGILKLNRALAKFDRPRRLLVQWTPQLYGWRSMNVLFCLWVLVRGRVYRDEVEVMVHELFLPLVGSLKQRVAAIVQRLMVLMMLQGVSSVCTSTSAWTPGIKRYLVGRPINVTTLPIPSNIELVQDSDEVNRRRSTFQGQQIIGHFGTCGDLIAEHLEPIIQSGLAEFPDAVFLLFGRNSDRWASQLSLGDQASRKRIVGLGELPEREISLWLQACDVMVLPYPDGVTTRRGTTMASLQHGCCVITNDGPLTEGFWREQDALVLVEKPDSVQYVNTLRTLLSDTDSRARLCKQARRFYGKNFSLKHTTERYV</sequence>
<dbReference type="SUPFAM" id="SSF53756">
    <property type="entry name" value="UDP-Glycosyltransferase/glycogen phosphorylase"/>
    <property type="match status" value="1"/>
</dbReference>
<evidence type="ECO:0000313" key="2">
    <source>
        <dbReference type="Proteomes" id="UP000318878"/>
    </source>
</evidence>
<evidence type="ECO:0008006" key="3">
    <source>
        <dbReference type="Google" id="ProtNLM"/>
    </source>
</evidence>
<organism evidence="1 2">
    <name type="scientific">Blastopirellula retiformator</name>
    <dbReference type="NCBI Taxonomy" id="2527970"/>
    <lineage>
        <taxon>Bacteria</taxon>
        <taxon>Pseudomonadati</taxon>
        <taxon>Planctomycetota</taxon>
        <taxon>Planctomycetia</taxon>
        <taxon>Pirellulales</taxon>
        <taxon>Pirellulaceae</taxon>
        <taxon>Blastopirellula</taxon>
    </lineage>
</organism>
<proteinExistence type="predicted"/>
<evidence type="ECO:0000313" key="1">
    <source>
        <dbReference type="EMBL" id="TWT34630.1"/>
    </source>
</evidence>
<dbReference type="OrthoDB" id="9775208at2"/>
<dbReference type="EMBL" id="SJPF01000002">
    <property type="protein sequence ID" value="TWT34630.1"/>
    <property type="molecule type" value="Genomic_DNA"/>
</dbReference>
<gene>
    <name evidence="1" type="ORF">Enr8_20430</name>
</gene>
<comment type="caution">
    <text evidence="1">The sequence shown here is derived from an EMBL/GenBank/DDBJ whole genome shotgun (WGS) entry which is preliminary data.</text>
</comment>
<keyword evidence="2" id="KW-1185">Reference proteome</keyword>
<dbReference type="Gene3D" id="3.40.50.2000">
    <property type="entry name" value="Glycogen Phosphorylase B"/>
    <property type="match status" value="2"/>
</dbReference>
<dbReference type="RefSeq" id="WP_146431036.1">
    <property type="nucleotide sequence ID" value="NZ_SJPF01000002.1"/>
</dbReference>
<dbReference type="AlphaFoldDB" id="A0A5C5V9C7"/>
<accession>A0A5C5V9C7</accession>
<dbReference type="Proteomes" id="UP000318878">
    <property type="component" value="Unassembled WGS sequence"/>
</dbReference>
<name>A0A5C5V9C7_9BACT</name>
<dbReference type="Pfam" id="PF13692">
    <property type="entry name" value="Glyco_trans_1_4"/>
    <property type="match status" value="1"/>
</dbReference>
<reference evidence="1 2" key="1">
    <citation type="submission" date="2019-02" db="EMBL/GenBank/DDBJ databases">
        <title>Deep-cultivation of Planctomycetes and their phenomic and genomic characterization uncovers novel biology.</title>
        <authorList>
            <person name="Wiegand S."/>
            <person name="Jogler M."/>
            <person name="Boedeker C."/>
            <person name="Pinto D."/>
            <person name="Vollmers J."/>
            <person name="Rivas-Marin E."/>
            <person name="Kohn T."/>
            <person name="Peeters S.H."/>
            <person name="Heuer A."/>
            <person name="Rast P."/>
            <person name="Oberbeckmann S."/>
            <person name="Bunk B."/>
            <person name="Jeske O."/>
            <person name="Meyerdierks A."/>
            <person name="Storesund J.E."/>
            <person name="Kallscheuer N."/>
            <person name="Luecker S."/>
            <person name="Lage O.M."/>
            <person name="Pohl T."/>
            <person name="Merkel B.J."/>
            <person name="Hornburger P."/>
            <person name="Mueller R.-W."/>
            <person name="Bruemmer F."/>
            <person name="Labrenz M."/>
            <person name="Spormann A.M."/>
            <person name="Op Den Camp H."/>
            <person name="Overmann J."/>
            <person name="Amann R."/>
            <person name="Jetten M.S.M."/>
            <person name="Mascher T."/>
            <person name="Medema M.H."/>
            <person name="Devos D.P."/>
            <person name="Kaster A.-K."/>
            <person name="Ovreas L."/>
            <person name="Rohde M."/>
            <person name="Galperin M.Y."/>
            <person name="Jogler C."/>
        </authorList>
    </citation>
    <scope>NUCLEOTIDE SEQUENCE [LARGE SCALE GENOMIC DNA]</scope>
    <source>
        <strain evidence="1 2">Enr8</strain>
    </source>
</reference>
<protein>
    <recommendedName>
        <fullName evidence="3">Glycosyl transferases group 1</fullName>
    </recommendedName>
</protein>